<gene>
    <name evidence="2" type="ORF">RND71_008323</name>
</gene>
<keyword evidence="3" id="KW-1185">Reference proteome</keyword>
<proteinExistence type="predicted"/>
<dbReference type="AlphaFoldDB" id="A0AAE1VTQ4"/>
<keyword evidence="1" id="KW-0732">Signal</keyword>
<feature type="signal peptide" evidence="1">
    <location>
        <begin position="1"/>
        <end position="21"/>
    </location>
</feature>
<evidence type="ECO:0000256" key="1">
    <source>
        <dbReference type="SAM" id="SignalP"/>
    </source>
</evidence>
<protein>
    <submittedName>
        <fullName evidence="2">Uncharacterized protein</fullName>
    </submittedName>
</protein>
<comment type="caution">
    <text evidence="2">The sequence shown here is derived from an EMBL/GenBank/DDBJ whole genome shotgun (WGS) entry which is preliminary data.</text>
</comment>
<sequence length="72" mass="8307">MMSLLHFFFFLILFTSPILHAIKLQPARYSGPSPRKEKVIFQPLPSSLVAPDFIFDNRRVPTGSNPLHNKKR</sequence>
<organism evidence="2 3">
    <name type="scientific">Anisodus tanguticus</name>
    <dbReference type="NCBI Taxonomy" id="243964"/>
    <lineage>
        <taxon>Eukaryota</taxon>
        <taxon>Viridiplantae</taxon>
        <taxon>Streptophyta</taxon>
        <taxon>Embryophyta</taxon>
        <taxon>Tracheophyta</taxon>
        <taxon>Spermatophyta</taxon>
        <taxon>Magnoliopsida</taxon>
        <taxon>eudicotyledons</taxon>
        <taxon>Gunneridae</taxon>
        <taxon>Pentapetalae</taxon>
        <taxon>asterids</taxon>
        <taxon>lamiids</taxon>
        <taxon>Solanales</taxon>
        <taxon>Solanaceae</taxon>
        <taxon>Solanoideae</taxon>
        <taxon>Hyoscyameae</taxon>
        <taxon>Anisodus</taxon>
    </lineage>
</organism>
<evidence type="ECO:0000313" key="2">
    <source>
        <dbReference type="EMBL" id="KAK4372939.1"/>
    </source>
</evidence>
<accession>A0AAE1VTQ4</accession>
<dbReference type="EMBL" id="JAVYJV010000004">
    <property type="protein sequence ID" value="KAK4372939.1"/>
    <property type="molecule type" value="Genomic_DNA"/>
</dbReference>
<reference evidence="2" key="1">
    <citation type="submission" date="2023-12" db="EMBL/GenBank/DDBJ databases">
        <title>Genome assembly of Anisodus tanguticus.</title>
        <authorList>
            <person name="Wang Y.-J."/>
        </authorList>
    </citation>
    <scope>NUCLEOTIDE SEQUENCE</scope>
    <source>
        <strain evidence="2">KB-2021</strain>
        <tissue evidence="2">Leaf</tissue>
    </source>
</reference>
<name>A0AAE1VTQ4_9SOLA</name>
<dbReference type="Proteomes" id="UP001291623">
    <property type="component" value="Unassembled WGS sequence"/>
</dbReference>
<evidence type="ECO:0000313" key="3">
    <source>
        <dbReference type="Proteomes" id="UP001291623"/>
    </source>
</evidence>
<feature type="chain" id="PRO_5042269718" evidence="1">
    <location>
        <begin position="22"/>
        <end position="72"/>
    </location>
</feature>